<evidence type="ECO:0000313" key="7">
    <source>
        <dbReference type="Proteomes" id="UP000276864"/>
    </source>
</evidence>
<accession>A0A3M6ZKF1</accession>
<dbReference type="Proteomes" id="UP000282582">
    <property type="component" value="Unassembled WGS sequence"/>
</dbReference>
<evidence type="ECO:0000313" key="6">
    <source>
        <dbReference type="Proteomes" id="UP000271337"/>
    </source>
</evidence>
<comment type="caution">
    <text evidence="3">The sequence shown here is derived from an EMBL/GenBank/DDBJ whole genome shotgun (WGS) entry which is preliminary data.</text>
</comment>
<evidence type="ECO:0000313" key="5">
    <source>
        <dbReference type="EMBL" id="RMY33670.1"/>
    </source>
</evidence>
<reference evidence="6 7" key="1">
    <citation type="journal article" date="2018" name="BMC Genomics">
        <title>Genomic evidence for intraspecific hybridization in a clonal and extremely halotolerant yeast.</title>
        <authorList>
            <person name="Gostincar C."/>
            <person name="Stajich J.E."/>
            <person name="Zupancic J."/>
            <person name="Zalar P."/>
            <person name="Gunde-Cimerman N."/>
        </authorList>
    </citation>
    <scope>NUCLEOTIDE SEQUENCE [LARGE SCALE GENOMIC DNA]</scope>
    <source>
        <strain evidence="5 7">EXF-6651</strain>
        <strain evidence="3 9">EXF-6654</strain>
        <strain evidence="2 8">EXF-6656</strain>
        <strain evidence="4 6">EXF-6669</strain>
    </source>
</reference>
<evidence type="ECO:0000313" key="2">
    <source>
        <dbReference type="EMBL" id="RMX83931.1"/>
    </source>
</evidence>
<dbReference type="EMBL" id="QWIL01000371">
    <property type="protein sequence ID" value="RMY19738.1"/>
    <property type="molecule type" value="Genomic_DNA"/>
</dbReference>
<dbReference type="OrthoDB" id="4154404at2759"/>
<evidence type="ECO:0000313" key="3">
    <source>
        <dbReference type="EMBL" id="RMY15766.1"/>
    </source>
</evidence>
<dbReference type="Proteomes" id="UP000281245">
    <property type="component" value="Unassembled WGS sequence"/>
</dbReference>
<evidence type="ECO:0000313" key="8">
    <source>
        <dbReference type="Proteomes" id="UP000281245"/>
    </source>
</evidence>
<evidence type="ECO:0000256" key="1">
    <source>
        <dbReference type="SAM" id="SignalP"/>
    </source>
</evidence>
<dbReference type="AlphaFoldDB" id="A0A3M6ZKF1"/>
<evidence type="ECO:0000313" key="4">
    <source>
        <dbReference type="EMBL" id="RMY19738.1"/>
    </source>
</evidence>
<dbReference type="PROSITE" id="PS51257">
    <property type="entry name" value="PROKAR_LIPOPROTEIN"/>
    <property type="match status" value="1"/>
</dbReference>
<dbReference type="Proteomes" id="UP000271337">
    <property type="component" value="Unassembled WGS sequence"/>
</dbReference>
<evidence type="ECO:0000313" key="9">
    <source>
        <dbReference type="Proteomes" id="UP000282582"/>
    </source>
</evidence>
<keyword evidence="1" id="KW-0732">Signal</keyword>
<name>A0A3M6ZKF1_HORWE</name>
<sequence length="343" mass="37068">MPKPYSLGAAVLSFVAGASGQYTFGAIASCAELDCGYPFSRNENESCIIKDHEYRVNGMVPFESPLYSQDLTWTVAQSYMEFPDNSTITTVKDYYLGTPPDLDLTSEQRLGCALFFVDSNATFPTPPSTTDPYANPPGQCPSVLGSECIKALRSRAADAATNNRPDSSDDLCEQMRQEFESSVSPECSAVTNSTDWGQIEAKSLTAGPQAPQSPQAQNASTNCHPVIPSYYDLALTLNYSKNYPYSGPGRRALLGVNGTVVGYFEEYQAVPILTLFLSAEDEGQEGSDEPKVDISCLQAPPEMYGYRGSLTGGAGRMATDSGSLQWVLLMTSLTVTFMYGNLL</sequence>
<feature type="signal peptide" evidence="1">
    <location>
        <begin position="1"/>
        <end position="20"/>
    </location>
</feature>
<feature type="chain" id="PRO_5044595505" evidence="1">
    <location>
        <begin position="21"/>
        <end position="343"/>
    </location>
</feature>
<organism evidence="3 9">
    <name type="scientific">Hortaea werneckii</name>
    <name type="common">Black yeast</name>
    <name type="synonym">Cladosporium werneckii</name>
    <dbReference type="NCBI Taxonomy" id="91943"/>
    <lineage>
        <taxon>Eukaryota</taxon>
        <taxon>Fungi</taxon>
        <taxon>Dikarya</taxon>
        <taxon>Ascomycota</taxon>
        <taxon>Pezizomycotina</taxon>
        <taxon>Dothideomycetes</taxon>
        <taxon>Dothideomycetidae</taxon>
        <taxon>Mycosphaerellales</taxon>
        <taxon>Teratosphaeriaceae</taxon>
        <taxon>Hortaea</taxon>
    </lineage>
</organism>
<dbReference type="EMBL" id="QWIK01000026">
    <property type="protein sequence ID" value="RMY15766.1"/>
    <property type="molecule type" value="Genomic_DNA"/>
</dbReference>
<dbReference type="EMBL" id="QWIJ01000315">
    <property type="protein sequence ID" value="RMX83931.1"/>
    <property type="molecule type" value="Genomic_DNA"/>
</dbReference>
<gene>
    <name evidence="5" type="ORF">D0866_05772</name>
    <name evidence="4" type="ORF">D0867_04506</name>
    <name evidence="3" type="ORF">D0868_00697</name>
    <name evidence="2" type="ORF">D0869_04944</name>
</gene>
<protein>
    <submittedName>
        <fullName evidence="3">Uncharacterized protein</fullName>
    </submittedName>
</protein>
<dbReference type="EMBL" id="QWIM01000522">
    <property type="protein sequence ID" value="RMY33670.1"/>
    <property type="molecule type" value="Genomic_DNA"/>
</dbReference>
<proteinExistence type="predicted"/>
<dbReference type="Proteomes" id="UP000276864">
    <property type="component" value="Unassembled WGS sequence"/>
</dbReference>